<evidence type="ECO:0000313" key="2">
    <source>
        <dbReference type="EMBL" id="RKF22886.1"/>
    </source>
</evidence>
<dbReference type="Pfam" id="PF13349">
    <property type="entry name" value="DUF4097"/>
    <property type="match status" value="1"/>
</dbReference>
<dbReference type="InterPro" id="IPR025164">
    <property type="entry name" value="Toastrack_DUF4097"/>
</dbReference>
<proteinExistence type="predicted"/>
<dbReference type="Proteomes" id="UP001432190">
    <property type="component" value="Chromosome"/>
</dbReference>
<accession>A0A420EQD1</accession>
<name>A0A420EQD1_9ACTN</name>
<evidence type="ECO:0000313" key="3">
    <source>
        <dbReference type="EMBL" id="WUP47087.1"/>
    </source>
</evidence>
<protein>
    <submittedName>
        <fullName evidence="3">DUF4097 family beta strand repeat-containing protein</fullName>
    </submittedName>
</protein>
<dbReference type="OrthoDB" id="3252095at2"/>
<sequence>MPSFDTPGPISVSIELVAGDVRITAGPRTDTVVQVRPADESDDRDVRAAAQTRVEYASGRLVVRGPRQPNFGIFGKTGSVEVTIDLPAGSGVDGKLGVGAVNCAGSLADCRLKTGAGDLQVEDAGALTLVTGYGAAIAENVAGDAEVTTGSGKLSLRAVGGQAVLKNSNGDTWVGEVGGELRVRAANGHIVAERSAASVTATTANGEIRIGEIVRGVATVRTAAGRIQVGIRRGTAALLDLHTSFGKVHNDLDATAGPADTDEKAEVRARTSFGDILIHRS</sequence>
<dbReference type="EMBL" id="RAQQ01000044">
    <property type="protein sequence ID" value="RKF22886.1"/>
    <property type="molecule type" value="Genomic_DNA"/>
</dbReference>
<dbReference type="Proteomes" id="UP000285744">
    <property type="component" value="Unassembled WGS sequence"/>
</dbReference>
<dbReference type="EMBL" id="CP108084">
    <property type="protein sequence ID" value="WUP47087.1"/>
    <property type="molecule type" value="Genomic_DNA"/>
</dbReference>
<feature type="domain" description="DUF4097" evidence="1">
    <location>
        <begin position="13"/>
        <end position="210"/>
    </location>
</feature>
<dbReference type="RefSeq" id="WP_120332116.1">
    <property type="nucleotide sequence ID" value="NZ_CP108084.1"/>
</dbReference>
<evidence type="ECO:0000259" key="1">
    <source>
        <dbReference type="Pfam" id="PF13349"/>
    </source>
</evidence>
<organism evidence="2 4">
    <name type="scientific">Micromonospora globbae</name>
    <dbReference type="NCBI Taxonomy" id="1894969"/>
    <lineage>
        <taxon>Bacteria</taxon>
        <taxon>Bacillati</taxon>
        <taxon>Actinomycetota</taxon>
        <taxon>Actinomycetes</taxon>
        <taxon>Micromonosporales</taxon>
        <taxon>Micromonosporaceae</taxon>
        <taxon>Micromonospora</taxon>
    </lineage>
</organism>
<dbReference type="AlphaFoldDB" id="A0A420EQD1"/>
<reference evidence="2 4" key="1">
    <citation type="journal article" date="2018" name="Int. J. Syst. Evol. Microbiol.">
        <title>Micromonospora globbae sp. nov., an endophytic actinomycete isolated from roots of Globba winitii C. H. Wright.</title>
        <authorList>
            <person name="Kuncharoen N."/>
            <person name="Pittayakhajonwut P."/>
            <person name="Tanasupawat S."/>
        </authorList>
    </citation>
    <scope>NUCLEOTIDE SEQUENCE [LARGE SCALE GENOMIC DNA]</scope>
    <source>
        <strain evidence="2 4">WPS1-2</strain>
    </source>
</reference>
<gene>
    <name evidence="2" type="ORF">D7I43_30980</name>
    <name evidence="3" type="ORF">OG994_15590</name>
</gene>
<keyword evidence="5" id="KW-1185">Reference proteome</keyword>
<evidence type="ECO:0000313" key="4">
    <source>
        <dbReference type="Proteomes" id="UP000285744"/>
    </source>
</evidence>
<evidence type="ECO:0000313" key="5">
    <source>
        <dbReference type="Proteomes" id="UP001432190"/>
    </source>
</evidence>
<reference evidence="3" key="2">
    <citation type="submission" date="2022-10" db="EMBL/GenBank/DDBJ databases">
        <title>The complete genomes of actinobacterial strains from the NBC collection.</title>
        <authorList>
            <person name="Joergensen T.S."/>
            <person name="Alvarez Arevalo M."/>
            <person name="Sterndorff E.B."/>
            <person name="Faurdal D."/>
            <person name="Vuksanovic O."/>
            <person name="Mourched A.-S."/>
            <person name="Charusanti P."/>
            <person name="Shaw S."/>
            <person name="Blin K."/>
            <person name="Weber T."/>
        </authorList>
    </citation>
    <scope>NUCLEOTIDE SEQUENCE</scope>
    <source>
        <strain evidence="3">NBC_00256</strain>
    </source>
</reference>